<dbReference type="PANTHER" id="PTHR21503:SF8">
    <property type="entry name" value="F-BOX ASSOCIATED DOMAIN-CONTAINING PROTEIN-RELATED"/>
    <property type="match status" value="1"/>
</dbReference>
<protein>
    <recommendedName>
        <fullName evidence="1">Sdz-33 F-box domain-containing protein</fullName>
    </recommendedName>
</protein>
<evidence type="ECO:0000313" key="3">
    <source>
        <dbReference type="Proteomes" id="UP000230233"/>
    </source>
</evidence>
<dbReference type="Pfam" id="PF07735">
    <property type="entry name" value="FBA_2"/>
    <property type="match status" value="1"/>
</dbReference>
<dbReference type="OrthoDB" id="5888210at2759"/>
<feature type="domain" description="Sdz-33 F-box" evidence="1">
    <location>
        <begin position="193"/>
        <end position="245"/>
    </location>
</feature>
<dbReference type="PANTHER" id="PTHR21503">
    <property type="entry name" value="F-BOX-CONTAINING HYPOTHETICAL PROTEIN C.ELEGANS"/>
    <property type="match status" value="1"/>
</dbReference>
<name>A0A2G5VNH7_9PELO</name>
<dbReference type="InterPro" id="IPR012885">
    <property type="entry name" value="F-box_Sdz-33"/>
</dbReference>
<sequence length="278" mass="32884">MNDSTSYKMEPYQDEDEKRLELIVDHADNDKKVIKWKYVDSLDNLDILKEFRLVEGLRETTLFDIKFKSGLLFEINGLRCECSITFDPKSGIPTLYFEKHLMKKWPMEIQKYCVELFQTTPDLEMILNLNDLFDLPKPLTIKDLYIQTCKDDVDPTIAEELFEKANIQRLSVRRQYFAGRLGDDSKLWNIPNLLISCRWVGAEQLIRFKGKNACIYIYENKTREWNAFLKHWLHSDNTNLETMMITGYAGDTEQLLDGIQTSRWDPKKRPARYVQNEQ</sequence>
<evidence type="ECO:0000313" key="2">
    <source>
        <dbReference type="EMBL" id="PIC53324.1"/>
    </source>
</evidence>
<comment type="caution">
    <text evidence="2">The sequence shown here is derived from an EMBL/GenBank/DDBJ whole genome shotgun (WGS) entry which is preliminary data.</text>
</comment>
<dbReference type="AlphaFoldDB" id="A0A2G5VNH7"/>
<accession>A0A2G5VNH7</accession>
<dbReference type="EMBL" id="PDUG01000001">
    <property type="protein sequence ID" value="PIC53324.1"/>
    <property type="molecule type" value="Genomic_DNA"/>
</dbReference>
<evidence type="ECO:0000259" key="1">
    <source>
        <dbReference type="Pfam" id="PF07735"/>
    </source>
</evidence>
<reference evidence="3" key="1">
    <citation type="submission" date="2017-10" db="EMBL/GenBank/DDBJ databases">
        <title>Rapid genome shrinkage in a self-fertile nematode reveals novel sperm competition proteins.</title>
        <authorList>
            <person name="Yin D."/>
            <person name="Schwarz E.M."/>
            <person name="Thomas C.G."/>
            <person name="Felde R.L."/>
            <person name="Korf I.F."/>
            <person name="Cutter A.D."/>
            <person name="Schartner C.M."/>
            <person name="Ralston E.J."/>
            <person name="Meyer B.J."/>
            <person name="Haag E.S."/>
        </authorList>
    </citation>
    <scope>NUCLEOTIDE SEQUENCE [LARGE SCALE GENOMIC DNA]</scope>
    <source>
        <strain evidence="3">JU1422</strain>
    </source>
</reference>
<dbReference type="Proteomes" id="UP000230233">
    <property type="component" value="Chromosome I"/>
</dbReference>
<proteinExistence type="predicted"/>
<gene>
    <name evidence="2" type="primary">Cnig_chr_I.g3075</name>
    <name evidence="2" type="ORF">B9Z55_003075</name>
</gene>
<organism evidence="2 3">
    <name type="scientific">Caenorhabditis nigoni</name>
    <dbReference type="NCBI Taxonomy" id="1611254"/>
    <lineage>
        <taxon>Eukaryota</taxon>
        <taxon>Metazoa</taxon>
        <taxon>Ecdysozoa</taxon>
        <taxon>Nematoda</taxon>
        <taxon>Chromadorea</taxon>
        <taxon>Rhabditida</taxon>
        <taxon>Rhabditina</taxon>
        <taxon>Rhabditomorpha</taxon>
        <taxon>Rhabditoidea</taxon>
        <taxon>Rhabditidae</taxon>
        <taxon>Peloderinae</taxon>
        <taxon>Caenorhabditis</taxon>
    </lineage>
</organism>
<keyword evidence="3" id="KW-1185">Reference proteome</keyword>